<dbReference type="AlphaFoldDB" id="A0A804PJV6"/>
<keyword evidence="3" id="KW-1185">Reference proteome</keyword>
<sequence length="113" mass="12042">MNEQWQLAAPTAKTAPPPRPPSHAMAPEPDHSASGGYYGLSFAPQQEVAHELFHSITAAARSPSTTTTASREPAGEESPAVSAGLAASTTWPALVETPVLLKEYNYYDMGFDR</sequence>
<name>A0A804PJV6_MAIZE</name>
<feature type="region of interest" description="Disordered" evidence="1">
    <location>
        <begin position="1"/>
        <end position="39"/>
    </location>
</feature>
<accession>A0A804PJV6</accession>
<dbReference type="Gramene" id="Zm00001eb247520_T001">
    <property type="protein sequence ID" value="Zm00001eb247520_P001"/>
    <property type="gene ID" value="Zm00001eb247520"/>
</dbReference>
<reference evidence="2" key="3">
    <citation type="submission" date="2021-05" db="UniProtKB">
        <authorList>
            <consortium name="EnsemblPlants"/>
        </authorList>
    </citation>
    <scope>IDENTIFICATION</scope>
    <source>
        <strain evidence="2">cv. B73</strain>
    </source>
</reference>
<dbReference type="Proteomes" id="UP000007305">
    <property type="component" value="Chromosome 5"/>
</dbReference>
<reference evidence="2" key="2">
    <citation type="submission" date="2019-07" db="EMBL/GenBank/DDBJ databases">
        <authorList>
            <person name="Seetharam A."/>
            <person name="Woodhouse M."/>
            <person name="Cannon E."/>
        </authorList>
    </citation>
    <scope>NUCLEOTIDE SEQUENCE [LARGE SCALE GENOMIC DNA]</scope>
    <source>
        <strain evidence="2">cv. B73</strain>
    </source>
</reference>
<protein>
    <submittedName>
        <fullName evidence="2">Uncharacterized protein</fullName>
    </submittedName>
</protein>
<evidence type="ECO:0000313" key="3">
    <source>
        <dbReference type="Proteomes" id="UP000007305"/>
    </source>
</evidence>
<reference evidence="3" key="1">
    <citation type="journal article" date="2009" name="Science">
        <title>The B73 maize genome: complexity, diversity, and dynamics.</title>
        <authorList>
            <person name="Schnable P.S."/>
            <person name="Ware D."/>
            <person name="Fulton R.S."/>
            <person name="Stein J.C."/>
            <person name="Wei F."/>
            <person name="Pasternak S."/>
            <person name="Liang C."/>
            <person name="Zhang J."/>
            <person name="Fulton L."/>
            <person name="Graves T.A."/>
            <person name="Minx P."/>
            <person name="Reily A.D."/>
            <person name="Courtney L."/>
            <person name="Kruchowski S.S."/>
            <person name="Tomlinson C."/>
            <person name="Strong C."/>
            <person name="Delehaunty K."/>
            <person name="Fronick C."/>
            <person name="Courtney B."/>
            <person name="Rock S.M."/>
            <person name="Belter E."/>
            <person name="Du F."/>
            <person name="Kim K."/>
            <person name="Abbott R.M."/>
            <person name="Cotton M."/>
            <person name="Levy A."/>
            <person name="Marchetto P."/>
            <person name="Ochoa K."/>
            <person name="Jackson S.M."/>
            <person name="Gillam B."/>
            <person name="Chen W."/>
            <person name="Yan L."/>
            <person name="Higginbotham J."/>
            <person name="Cardenas M."/>
            <person name="Waligorski J."/>
            <person name="Applebaum E."/>
            <person name="Phelps L."/>
            <person name="Falcone J."/>
            <person name="Kanchi K."/>
            <person name="Thane T."/>
            <person name="Scimone A."/>
            <person name="Thane N."/>
            <person name="Henke J."/>
            <person name="Wang T."/>
            <person name="Ruppert J."/>
            <person name="Shah N."/>
            <person name="Rotter K."/>
            <person name="Hodges J."/>
            <person name="Ingenthron E."/>
            <person name="Cordes M."/>
            <person name="Kohlberg S."/>
            <person name="Sgro J."/>
            <person name="Delgado B."/>
            <person name="Mead K."/>
            <person name="Chinwalla A."/>
            <person name="Leonard S."/>
            <person name="Crouse K."/>
            <person name="Collura K."/>
            <person name="Kudrna D."/>
            <person name="Currie J."/>
            <person name="He R."/>
            <person name="Angelova A."/>
            <person name="Rajasekar S."/>
            <person name="Mueller T."/>
            <person name="Lomeli R."/>
            <person name="Scara G."/>
            <person name="Ko A."/>
            <person name="Delaney K."/>
            <person name="Wissotski M."/>
            <person name="Lopez G."/>
            <person name="Campos D."/>
            <person name="Braidotti M."/>
            <person name="Ashley E."/>
            <person name="Golser W."/>
            <person name="Kim H."/>
            <person name="Lee S."/>
            <person name="Lin J."/>
            <person name="Dujmic Z."/>
            <person name="Kim W."/>
            <person name="Talag J."/>
            <person name="Zuccolo A."/>
            <person name="Fan C."/>
            <person name="Sebastian A."/>
            <person name="Kramer M."/>
            <person name="Spiegel L."/>
            <person name="Nascimento L."/>
            <person name="Zutavern T."/>
            <person name="Miller B."/>
            <person name="Ambroise C."/>
            <person name="Muller S."/>
            <person name="Spooner W."/>
            <person name="Narechania A."/>
            <person name="Ren L."/>
            <person name="Wei S."/>
            <person name="Kumari S."/>
            <person name="Faga B."/>
            <person name="Levy M.J."/>
            <person name="McMahan L."/>
            <person name="Van Buren P."/>
            <person name="Vaughn M.W."/>
            <person name="Ying K."/>
            <person name="Yeh C.-T."/>
            <person name="Emrich S.J."/>
            <person name="Jia Y."/>
            <person name="Kalyanaraman A."/>
            <person name="Hsia A.-P."/>
            <person name="Barbazuk W.B."/>
            <person name="Baucom R.S."/>
            <person name="Brutnell T.P."/>
            <person name="Carpita N.C."/>
            <person name="Chaparro C."/>
            <person name="Chia J.-M."/>
            <person name="Deragon J.-M."/>
            <person name="Estill J.C."/>
            <person name="Fu Y."/>
            <person name="Jeddeloh J.A."/>
            <person name="Han Y."/>
            <person name="Lee H."/>
            <person name="Li P."/>
            <person name="Lisch D.R."/>
            <person name="Liu S."/>
            <person name="Liu Z."/>
            <person name="Nagel D.H."/>
            <person name="McCann M.C."/>
            <person name="SanMiguel P."/>
            <person name="Myers A.M."/>
            <person name="Nettleton D."/>
            <person name="Nguyen J."/>
            <person name="Penning B.W."/>
            <person name="Ponnala L."/>
            <person name="Schneider K.L."/>
            <person name="Schwartz D.C."/>
            <person name="Sharma A."/>
            <person name="Soderlund C."/>
            <person name="Springer N.M."/>
            <person name="Sun Q."/>
            <person name="Wang H."/>
            <person name="Waterman M."/>
            <person name="Westerman R."/>
            <person name="Wolfgruber T.K."/>
            <person name="Yang L."/>
            <person name="Yu Y."/>
            <person name="Zhang L."/>
            <person name="Zhou S."/>
            <person name="Zhu Q."/>
            <person name="Bennetzen J.L."/>
            <person name="Dawe R.K."/>
            <person name="Jiang J."/>
            <person name="Jiang N."/>
            <person name="Presting G.G."/>
            <person name="Wessler S.R."/>
            <person name="Aluru S."/>
            <person name="Martienssen R.A."/>
            <person name="Clifton S.W."/>
            <person name="McCombie W.R."/>
            <person name="Wing R.A."/>
            <person name="Wilson R.K."/>
        </authorList>
    </citation>
    <scope>NUCLEOTIDE SEQUENCE [LARGE SCALE GENOMIC DNA]</scope>
    <source>
        <strain evidence="3">cv. B73</strain>
    </source>
</reference>
<feature type="compositionally biased region" description="Low complexity" evidence="1">
    <location>
        <begin position="57"/>
        <end position="72"/>
    </location>
</feature>
<feature type="region of interest" description="Disordered" evidence="1">
    <location>
        <begin position="56"/>
        <end position="86"/>
    </location>
</feature>
<evidence type="ECO:0000256" key="1">
    <source>
        <dbReference type="SAM" id="MobiDB-lite"/>
    </source>
</evidence>
<dbReference type="InParanoid" id="A0A804PJV6"/>
<organism evidence="2 3">
    <name type="scientific">Zea mays</name>
    <name type="common">Maize</name>
    <dbReference type="NCBI Taxonomy" id="4577"/>
    <lineage>
        <taxon>Eukaryota</taxon>
        <taxon>Viridiplantae</taxon>
        <taxon>Streptophyta</taxon>
        <taxon>Embryophyta</taxon>
        <taxon>Tracheophyta</taxon>
        <taxon>Spermatophyta</taxon>
        <taxon>Magnoliopsida</taxon>
        <taxon>Liliopsida</taxon>
        <taxon>Poales</taxon>
        <taxon>Poaceae</taxon>
        <taxon>PACMAD clade</taxon>
        <taxon>Panicoideae</taxon>
        <taxon>Andropogonodae</taxon>
        <taxon>Andropogoneae</taxon>
        <taxon>Tripsacinae</taxon>
        <taxon>Zea</taxon>
    </lineage>
</organism>
<proteinExistence type="predicted"/>
<dbReference type="EnsemblPlants" id="Zm00001eb247520_T001">
    <property type="protein sequence ID" value="Zm00001eb247520_P001"/>
    <property type="gene ID" value="Zm00001eb247520"/>
</dbReference>
<evidence type="ECO:0000313" key="2">
    <source>
        <dbReference type="EnsemblPlants" id="Zm00001eb247520_P001"/>
    </source>
</evidence>